<evidence type="ECO:0000313" key="2">
    <source>
        <dbReference type="EMBL" id="KAF3436818.1"/>
    </source>
</evidence>
<dbReference type="EMBL" id="VOIH02000009">
    <property type="protein sequence ID" value="KAF3436818.1"/>
    <property type="molecule type" value="Genomic_DNA"/>
</dbReference>
<dbReference type="Proteomes" id="UP000796880">
    <property type="component" value="Unassembled WGS sequence"/>
</dbReference>
<reference evidence="2" key="1">
    <citation type="submission" date="2020-03" db="EMBL/GenBank/DDBJ databases">
        <title>A high-quality chromosome-level genome assembly of a woody plant with both climbing and erect habits, Rhamnella rubrinervis.</title>
        <authorList>
            <person name="Lu Z."/>
            <person name="Yang Y."/>
            <person name="Zhu X."/>
            <person name="Sun Y."/>
        </authorList>
    </citation>
    <scope>NUCLEOTIDE SEQUENCE</scope>
    <source>
        <strain evidence="2">BYM</strain>
        <tissue evidence="2">Leaf</tissue>
    </source>
</reference>
<evidence type="ECO:0000313" key="3">
    <source>
        <dbReference type="Proteomes" id="UP000796880"/>
    </source>
</evidence>
<sequence length="275" mass="31189">MYLFSSYFQRLAATVSFMTKSKTSHYHIPKLLVPSNFSTSNLAIDNTGPNEQYGPDEQYGLDEQYGPDEQYELDEQYDPDEQCGSDDSEARMNNTDWMNSMAPVSPRFQQPFNLIFIAFFSHELALSPVEVANVEQQGFEPLFQQMKPKIYLPPGGESCCLVASESDKLVVNMHTIVRPFQNHGFPTNFPVQGIDFSMLNHGFHVQQFSGPHFQPQNSRELLEKVDRAMSKARRDLLAAESGKKCLSPEKGSRRGKCSALLMLQVDYWGSLGFQM</sequence>
<feature type="region of interest" description="Disordered" evidence="1">
    <location>
        <begin position="43"/>
        <end position="64"/>
    </location>
</feature>
<keyword evidence="3" id="KW-1185">Reference proteome</keyword>
<protein>
    <submittedName>
        <fullName evidence="2">Uncharacterized protein</fullName>
    </submittedName>
</protein>
<organism evidence="2 3">
    <name type="scientific">Rhamnella rubrinervis</name>
    <dbReference type="NCBI Taxonomy" id="2594499"/>
    <lineage>
        <taxon>Eukaryota</taxon>
        <taxon>Viridiplantae</taxon>
        <taxon>Streptophyta</taxon>
        <taxon>Embryophyta</taxon>
        <taxon>Tracheophyta</taxon>
        <taxon>Spermatophyta</taxon>
        <taxon>Magnoliopsida</taxon>
        <taxon>eudicotyledons</taxon>
        <taxon>Gunneridae</taxon>
        <taxon>Pentapetalae</taxon>
        <taxon>rosids</taxon>
        <taxon>fabids</taxon>
        <taxon>Rosales</taxon>
        <taxon>Rhamnaceae</taxon>
        <taxon>rhamnoid group</taxon>
        <taxon>Rhamneae</taxon>
        <taxon>Rhamnella</taxon>
    </lineage>
</organism>
<evidence type="ECO:0000256" key="1">
    <source>
        <dbReference type="SAM" id="MobiDB-lite"/>
    </source>
</evidence>
<dbReference type="AlphaFoldDB" id="A0A8K0DYS6"/>
<accession>A0A8K0DYS6</accession>
<comment type="caution">
    <text evidence="2">The sequence shown here is derived from an EMBL/GenBank/DDBJ whole genome shotgun (WGS) entry which is preliminary data.</text>
</comment>
<gene>
    <name evidence="2" type="ORF">FNV43_RR19571</name>
</gene>
<name>A0A8K0DYS6_9ROSA</name>
<proteinExistence type="predicted"/>